<dbReference type="SUPFAM" id="SSF53335">
    <property type="entry name" value="S-adenosyl-L-methionine-dependent methyltransferases"/>
    <property type="match status" value="1"/>
</dbReference>
<evidence type="ECO:0000313" key="6">
    <source>
        <dbReference type="Proteomes" id="UP000552587"/>
    </source>
</evidence>
<keyword evidence="3 5" id="KW-0808">Transferase</keyword>
<sequence>MAGAGFKDHFSGVAGAYAAARPGYPDALFDTLAAAAPAGQAVWEPGCGSGQATRGLAARFGVVHARDPSAEQLARHWAHDAAGSGVDLAVEPGERTALGAASVGLVAVAQALHWFDRARFFAECERVLVPGGVLAAWGYGDFLPPAGMDAAVGDYRRQIEAHWPPERAEVDAAYAGYAWPFPPVPAPALMLEADWTLPRFLGYLASGSARARCLAATGDDPVERHGPALAAAWGPADRIRRLTWPLFLHLRRKPD</sequence>
<accession>A0A7W3U303</accession>
<protein>
    <submittedName>
        <fullName evidence="5">Class I SAM-dependent methyltransferase</fullName>
    </submittedName>
</protein>
<dbReference type="CDD" id="cd02440">
    <property type="entry name" value="AdoMet_MTases"/>
    <property type="match status" value="1"/>
</dbReference>
<dbReference type="InterPro" id="IPR051052">
    <property type="entry name" value="Diverse_substrate_MTase"/>
</dbReference>
<reference evidence="5 6" key="1">
    <citation type="submission" date="2020-07" db="EMBL/GenBank/DDBJ databases">
        <authorList>
            <person name="Xu S."/>
            <person name="Li A."/>
        </authorList>
    </citation>
    <scope>NUCLEOTIDE SEQUENCE [LARGE SCALE GENOMIC DNA]</scope>
    <source>
        <strain evidence="5 6">SG-8</strain>
    </source>
</reference>
<proteinExistence type="inferred from homology"/>
<evidence type="ECO:0000256" key="3">
    <source>
        <dbReference type="ARBA" id="ARBA00022679"/>
    </source>
</evidence>
<dbReference type="GO" id="GO:0032259">
    <property type="term" value="P:methylation"/>
    <property type="evidence" value="ECO:0007669"/>
    <property type="project" value="UniProtKB-KW"/>
</dbReference>
<evidence type="ECO:0000313" key="5">
    <source>
        <dbReference type="EMBL" id="MBB1088016.1"/>
    </source>
</evidence>
<comment type="caution">
    <text evidence="5">The sequence shown here is derived from an EMBL/GenBank/DDBJ whole genome shotgun (WGS) entry which is preliminary data.</text>
</comment>
<dbReference type="EMBL" id="JACHTE010000003">
    <property type="protein sequence ID" value="MBB1088016.1"/>
    <property type="molecule type" value="Genomic_DNA"/>
</dbReference>
<dbReference type="Gene3D" id="3.40.50.150">
    <property type="entry name" value="Vaccinia Virus protein VP39"/>
    <property type="match status" value="1"/>
</dbReference>
<dbReference type="Pfam" id="PF08241">
    <property type="entry name" value="Methyltransf_11"/>
    <property type="match status" value="1"/>
</dbReference>
<evidence type="ECO:0000256" key="2">
    <source>
        <dbReference type="ARBA" id="ARBA00022603"/>
    </source>
</evidence>
<comment type="similarity">
    <text evidence="1">Belongs to the methyltransferase superfamily.</text>
</comment>
<evidence type="ECO:0000259" key="4">
    <source>
        <dbReference type="Pfam" id="PF08241"/>
    </source>
</evidence>
<evidence type="ECO:0000256" key="1">
    <source>
        <dbReference type="ARBA" id="ARBA00008361"/>
    </source>
</evidence>
<feature type="domain" description="Methyltransferase type 11" evidence="4">
    <location>
        <begin position="44"/>
        <end position="135"/>
    </location>
</feature>
<dbReference type="AlphaFoldDB" id="A0A7W3U303"/>
<dbReference type="InterPro" id="IPR013216">
    <property type="entry name" value="Methyltransf_11"/>
</dbReference>
<organism evidence="5 6">
    <name type="scientific">Marilutibacter penaei</name>
    <dbReference type="NCBI Taxonomy" id="2759900"/>
    <lineage>
        <taxon>Bacteria</taxon>
        <taxon>Pseudomonadati</taxon>
        <taxon>Pseudomonadota</taxon>
        <taxon>Gammaproteobacteria</taxon>
        <taxon>Lysobacterales</taxon>
        <taxon>Lysobacteraceae</taxon>
        <taxon>Marilutibacter</taxon>
    </lineage>
</organism>
<dbReference type="PANTHER" id="PTHR44942:SF4">
    <property type="entry name" value="METHYLTRANSFERASE TYPE 11 DOMAIN-CONTAINING PROTEIN"/>
    <property type="match status" value="1"/>
</dbReference>
<dbReference type="PANTHER" id="PTHR44942">
    <property type="entry name" value="METHYLTRANSF_11 DOMAIN-CONTAINING PROTEIN"/>
    <property type="match status" value="1"/>
</dbReference>
<keyword evidence="2 5" id="KW-0489">Methyltransferase</keyword>
<keyword evidence="6" id="KW-1185">Reference proteome</keyword>
<dbReference type="GO" id="GO:0008757">
    <property type="term" value="F:S-adenosylmethionine-dependent methyltransferase activity"/>
    <property type="evidence" value="ECO:0007669"/>
    <property type="project" value="InterPro"/>
</dbReference>
<dbReference type="InterPro" id="IPR029063">
    <property type="entry name" value="SAM-dependent_MTases_sf"/>
</dbReference>
<dbReference type="RefSeq" id="WP_182668787.1">
    <property type="nucleotide sequence ID" value="NZ_JACHTE010000003.1"/>
</dbReference>
<dbReference type="Proteomes" id="UP000552587">
    <property type="component" value="Unassembled WGS sequence"/>
</dbReference>
<gene>
    <name evidence="5" type="ORF">H4F99_05875</name>
</gene>
<name>A0A7W3U303_9GAMM</name>